<dbReference type="EMBL" id="SODV01000001">
    <property type="protein sequence ID" value="TDX02184.1"/>
    <property type="molecule type" value="Genomic_DNA"/>
</dbReference>
<keyword evidence="1" id="KW-0732">Signal</keyword>
<feature type="chain" id="PRO_5020567082" evidence="1">
    <location>
        <begin position="20"/>
        <end position="822"/>
    </location>
</feature>
<feature type="signal peptide" evidence="1">
    <location>
        <begin position="1"/>
        <end position="19"/>
    </location>
</feature>
<proteinExistence type="predicted"/>
<evidence type="ECO:0000313" key="3">
    <source>
        <dbReference type="Proteomes" id="UP000294498"/>
    </source>
</evidence>
<protein>
    <submittedName>
        <fullName evidence="2">Uncharacterized protein</fullName>
    </submittedName>
</protein>
<reference evidence="2 3" key="1">
    <citation type="submission" date="2019-03" db="EMBL/GenBank/DDBJ databases">
        <title>Genomic Encyclopedia of Type Strains, Phase IV (KMG-IV): sequencing the most valuable type-strain genomes for metagenomic binning, comparative biology and taxonomic classification.</title>
        <authorList>
            <person name="Goeker M."/>
        </authorList>
    </citation>
    <scope>NUCLEOTIDE SEQUENCE [LARGE SCALE GENOMIC DNA]</scope>
    <source>
        <strain evidence="2 3">DSM 100059</strain>
    </source>
</reference>
<organism evidence="2 3">
    <name type="scientific">Dinghuibacter silviterrae</name>
    <dbReference type="NCBI Taxonomy" id="1539049"/>
    <lineage>
        <taxon>Bacteria</taxon>
        <taxon>Pseudomonadati</taxon>
        <taxon>Bacteroidota</taxon>
        <taxon>Chitinophagia</taxon>
        <taxon>Chitinophagales</taxon>
        <taxon>Chitinophagaceae</taxon>
        <taxon>Dinghuibacter</taxon>
    </lineage>
</organism>
<accession>A0A4R8DUW7</accession>
<gene>
    <name evidence="2" type="ORF">EDB95_3235</name>
</gene>
<name>A0A4R8DUW7_9BACT</name>
<dbReference type="Proteomes" id="UP000294498">
    <property type="component" value="Unassembled WGS sequence"/>
</dbReference>
<comment type="caution">
    <text evidence="2">The sequence shown here is derived from an EMBL/GenBank/DDBJ whole genome shotgun (WGS) entry which is preliminary data.</text>
</comment>
<evidence type="ECO:0000256" key="1">
    <source>
        <dbReference type="SAM" id="SignalP"/>
    </source>
</evidence>
<sequence length="822" mass="93038">MRCILYGAIFSFFSFAGIAQTKRADSAVSVTLADSATHAMPKKAKKKPRPVSIEFDETGRIIRFPSPAFNGYDRVVFSVRISRSFFAGEVNPFLDKMDSVYRFFKGNPENQKILWSLFNGNADTTSKWLSDLDDYRSASQALSKNYYNLHQYDPSLNQGFFHYADNLSFFPLSLYFKELLYKQFSVKISAGNDSIKEFFLRPDVAHAWTGKEDCYWWRSETMALDTIFSKDCHCQDEFNISLIYHDPWKSMLINWYNQQFSRCDTSLAKGDTLKWGLAKKLKYLQDGNANIGSLLKTQKRLDSLGLTKSDDKAQQGLRKLAEKDTAVRKLLLYVYTLRTMQYWLLHWIWYNGQYLVVNPVPSHTSAWTVRQKDSLKTLNKALVDAGEEKGFLDTARVHMRPVFAEYDTLKMVINARDVMIDSIDRIKERIGVFDKMLKQDSLSKRIVFADQQFYHLDQPLLPLVKGLLPRKVYLLRQFSLSRDKRYIFPVYQGARNKEASNEMPENGTLWVALHNIPQGAKVSVSQVMTSFNDMEEFTKQVQDLLKGLDSSGIFQTALAKGLSSFTNFTKSLASFNAIDTDKENAARDSGQAHSNSLALPAPAVAYLEKSADMSPVKFDTDMMVVQSVRASLDTARGFLTKSFPGTIDTTGAYQINLSLSIDSIKGKGIIHVGGLHRIQLAAGIAFVGKGVEQTSVDTSGNGFRTSSSTNNAQTIIGIKIYPAKTYLRDGSLWPRYPLRRFSVLFAVSVPKALNNFYVGGGYDLVPGLTFTMGDNIYKQNFYQVRNAQIVNSATRYRSAGLYYGVTVNPILFVQFVKLFFNN</sequence>
<keyword evidence="3" id="KW-1185">Reference proteome</keyword>
<evidence type="ECO:0000313" key="2">
    <source>
        <dbReference type="EMBL" id="TDX02184.1"/>
    </source>
</evidence>
<dbReference type="AlphaFoldDB" id="A0A4R8DUW7"/>